<evidence type="ECO:0000313" key="4">
    <source>
        <dbReference type="Proteomes" id="UP000030149"/>
    </source>
</evidence>
<dbReference type="EMBL" id="JRLZ01000001">
    <property type="protein sequence ID" value="KGO97233.1"/>
    <property type="molecule type" value="Genomic_DNA"/>
</dbReference>
<gene>
    <name evidence="3" type="ORF">Q767_01105</name>
</gene>
<dbReference type="RefSeq" id="WP_023574164.1">
    <property type="nucleotide sequence ID" value="NZ_AVCS01000015.1"/>
</dbReference>
<evidence type="ECO:0000313" key="3">
    <source>
        <dbReference type="EMBL" id="KGO97233.1"/>
    </source>
</evidence>
<dbReference type="PATRIC" id="fig|1107311.3.peg.2158"/>
<evidence type="ECO:0000256" key="1">
    <source>
        <dbReference type="SAM" id="MobiDB-lite"/>
    </source>
</evidence>
<dbReference type="STRING" id="1107311.Q767_01105"/>
<keyword evidence="2" id="KW-0732">Signal</keyword>
<feature type="chain" id="PRO_5004750765" evidence="2">
    <location>
        <begin position="25"/>
        <end position="171"/>
    </location>
</feature>
<feature type="region of interest" description="Disordered" evidence="1">
    <location>
        <begin position="19"/>
        <end position="38"/>
    </location>
</feature>
<dbReference type="OrthoDB" id="1121756at2"/>
<dbReference type="AlphaFoldDB" id="V6SCV2"/>
<evidence type="ECO:0000256" key="2">
    <source>
        <dbReference type="SAM" id="SignalP"/>
    </source>
</evidence>
<dbReference type="PROSITE" id="PS51257">
    <property type="entry name" value="PROKAR_LIPOPROTEIN"/>
    <property type="match status" value="1"/>
</dbReference>
<dbReference type="eggNOG" id="ENOG502ZSBD">
    <property type="taxonomic scope" value="Bacteria"/>
</dbReference>
<dbReference type="Proteomes" id="UP000030149">
    <property type="component" value="Unassembled WGS sequence"/>
</dbReference>
<comment type="caution">
    <text evidence="3">The sequence shown here is derived from an EMBL/GenBank/DDBJ whole genome shotgun (WGS) entry which is preliminary data.</text>
</comment>
<feature type="signal peptide" evidence="2">
    <location>
        <begin position="1"/>
        <end position="24"/>
    </location>
</feature>
<proteinExistence type="predicted"/>
<accession>V6SCV2</accession>
<reference evidence="3 4" key="2">
    <citation type="journal article" date="2015" name="Stand. Genomic Sci.">
        <title>High quality draft genomic sequence of Flavobacterium enshiense DK69(T) and comparison among Flavobacterium genomes.</title>
        <authorList>
            <person name="Zeng Z."/>
            <person name="Chen C."/>
            <person name="Du H."/>
            <person name="Wang G."/>
            <person name="Li M."/>
        </authorList>
    </citation>
    <scope>NUCLEOTIDE SEQUENCE [LARGE SCALE GENOMIC DNA]</scope>
    <source>
        <strain evidence="3 4">DK69</strain>
    </source>
</reference>
<reference evidence="4" key="1">
    <citation type="submission" date="2013-09" db="EMBL/GenBank/DDBJ databases">
        <authorList>
            <person name="Zeng Z."/>
            <person name="Chen C."/>
        </authorList>
    </citation>
    <scope>NUCLEOTIDE SEQUENCE [LARGE SCALE GENOMIC DNA]</scope>
    <source>
        <strain evidence="4">DK69</strain>
    </source>
</reference>
<protein>
    <submittedName>
        <fullName evidence="3">Uncharacterized protein</fullName>
    </submittedName>
</protein>
<keyword evidence="4" id="KW-1185">Reference proteome</keyword>
<organism evidence="3 4">
    <name type="scientific">Flavobacterium enshiense DK69</name>
    <dbReference type="NCBI Taxonomy" id="1107311"/>
    <lineage>
        <taxon>Bacteria</taxon>
        <taxon>Pseudomonadati</taxon>
        <taxon>Bacteroidota</taxon>
        <taxon>Flavobacteriia</taxon>
        <taxon>Flavobacteriales</taxon>
        <taxon>Flavobacteriaceae</taxon>
        <taxon>Flavobacterium</taxon>
    </lineage>
</organism>
<sequence length="171" mass="18622">MKRIGLLVCLLTLAIGCKSGSSSAEKPPKPATATASNAVKLDTKSEKNLNGNWKIVKVDFPGSGYFKVNAFGVAEPKCFEGSAWTFVQNNNTGTVTLNQSGCPSFTSAIKWQVSKEGQFGLKFIGEGTKAKNQTQGYWSKFQNATENSFELVDVIDVAGQKKNVTYYFQRN</sequence>
<name>V6SCV2_9FLAO</name>